<dbReference type="OrthoDB" id="4139357at2759"/>
<gene>
    <name evidence="1" type="ORF">APLA_LOCUS5995</name>
</gene>
<accession>A0A8S0ZIC7</accession>
<dbReference type="AlphaFoldDB" id="A0A8S0ZIC7"/>
<proteinExistence type="predicted"/>
<evidence type="ECO:0000313" key="2">
    <source>
        <dbReference type="Proteomes" id="UP000494256"/>
    </source>
</evidence>
<name>A0A8S0ZIC7_ARCPL</name>
<comment type="caution">
    <text evidence="1">The sequence shown here is derived from an EMBL/GenBank/DDBJ whole genome shotgun (WGS) entry which is preliminary data.</text>
</comment>
<organism evidence="1 2">
    <name type="scientific">Arctia plantaginis</name>
    <name type="common">Wood tiger moth</name>
    <name type="synonym">Phalaena plantaginis</name>
    <dbReference type="NCBI Taxonomy" id="874455"/>
    <lineage>
        <taxon>Eukaryota</taxon>
        <taxon>Metazoa</taxon>
        <taxon>Ecdysozoa</taxon>
        <taxon>Arthropoda</taxon>
        <taxon>Hexapoda</taxon>
        <taxon>Insecta</taxon>
        <taxon>Pterygota</taxon>
        <taxon>Neoptera</taxon>
        <taxon>Endopterygota</taxon>
        <taxon>Lepidoptera</taxon>
        <taxon>Glossata</taxon>
        <taxon>Ditrysia</taxon>
        <taxon>Noctuoidea</taxon>
        <taxon>Erebidae</taxon>
        <taxon>Arctiinae</taxon>
        <taxon>Arctia</taxon>
    </lineage>
</organism>
<dbReference type="EMBL" id="CADEBD010000292">
    <property type="protein sequence ID" value="CAB3233040.1"/>
    <property type="molecule type" value="Genomic_DNA"/>
</dbReference>
<protein>
    <submittedName>
        <fullName evidence="1">Uncharacterized protein</fullName>
    </submittedName>
</protein>
<dbReference type="Proteomes" id="UP000494256">
    <property type="component" value="Unassembled WGS sequence"/>
</dbReference>
<reference evidence="1 2" key="1">
    <citation type="submission" date="2020-04" db="EMBL/GenBank/DDBJ databases">
        <authorList>
            <person name="Wallbank WR R."/>
            <person name="Pardo Diaz C."/>
            <person name="Kozak K."/>
            <person name="Martin S."/>
            <person name="Jiggins C."/>
            <person name="Moest M."/>
            <person name="Warren A I."/>
            <person name="Byers J.R.P. K."/>
            <person name="Montejo-Kovacevich G."/>
            <person name="Yen C E."/>
        </authorList>
    </citation>
    <scope>NUCLEOTIDE SEQUENCE [LARGE SCALE GENOMIC DNA]</scope>
</reference>
<evidence type="ECO:0000313" key="1">
    <source>
        <dbReference type="EMBL" id="CAB3233040.1"/>
    </source>
</evidence>
<sequence>MDWNHSILAISIHVYEVVASKSIPYEAGVSFTQNSNGVLVHYINIVCARRASPLVAGQRPRRPQGRARGALYTHVCE</sequence>